<dbReference type="Proteomes" id="UP000823935">
    <property type="component" value="Unassembled WGS sequence"/>
</dbReference>
<dbReference type="AlphaFoldDB" id="A0A9D1JKE3"/>
<organism evidence="2 3">
    <name type="scientific">Candidatus Limivivens intestinipullorum</name>
    <dbReference type="NCBI Taxonomy" id="2840858"/>
    <lineage>
        <taxon>Bacteria</taxon>
        <taxon>Bacillati</taxon>
        <taxon>Bacillota</taxon>
        <taxon>Clostridia</taxon>
        <taxon>Lachnospirales</taxon>
        <taxon>Lachnospiraceae</taxon>
        <taxon>Lachnospiraceae incertae sedis</taxon>
        <taxon>Candidatus Limivivens</taxon>
    </lineage>
</organism>
<dbReference type="Pfam" id="PF15919">
    <property type="entry name" value="HicB_lk_antitox"/>
    <property type="match status" value="1"/>
</dbReference>
<dbReference type="Gene3D" id="3.30.160.250">
    <property type="match status" value="1"/>
</dbReference>
<evidence type="ECO:0000259" key="1">
    <source>
        <dbReference type="Pfam" id="PF15919"/>
    </source>
</evidence>
<sequence length="92" mass="10296">MTFVYPAIFTPMEEGTGFHVRFPDLACCETQGPDLEDALDNASDALYNWIVSELEEEDSFLPPQSDPDELSLGDGAFVRNIMVRIKLLPDND</sequence>
<dbReference type="InterPro" id="IPR031807">
    <property type="entry name" value="HicB-like"/>
</dbReference>
<dbReference type="InterPro" id="IPR035069">
    <property type="entry name" value="TTHA1013/TTHA0281-like"/>
</dbReference>
<dbReference type="SUPFAM" id="SSF143100">
    <property type="entry name" value="TTHA1013/TTHA0281-like"/>
    <property type="match status" value="1"/>
</dbReference>
<protein>
    <submittedName>
        <fullName evidence="2">Type II toxin-antitoxin system HicB family antitoxin</fullName>
    </submittedName>
</protein>
<comment type="caution">
    <text evidence="2">The sequence shown here is derived from an EMBL/GenBank/DDBJ whole genome shotgun (WGS) entry which is preliminary data.</text>
</comment>
<name>A0A9D1JKE3_9FIRM</name>
<evidence type="ECO:0000313" key="3">
    <source>
        <dbReference type="Proteomes" id="UP000823935"/>
    </source>
</evidence>
<proteinExistence type="predicted"/>
<reference evidence="2" key="1">
    <citation type="submission" date="2020-10" db="EMBL/GenBank/DDBJ databases">
        <authorList>
            <person name="Gilroy R."/>
        </authorList>
    </citation>
    <scope>NUCLEOTIDE SEQUENCE</scope>
    <source>
        <strain evidence="2">CHK190-19873</strain>
    </source>
</reference>
<accession>A0A9D1JKE3</accession>
<dbReference type="EMBL" id="DVIQ01000034">
    <property type="protein sequence ID" value="HIS31294.1"/>
    <property type="molecule type" value="Genomic_DNA"/>
</dbReference>
<feature type="domain" description="HicB-like antitoxin of toxin-antitoxin system" evidence="1">
    <location>
        <begin position="5"/>
        <end position="63"/>
    </location>
</feature>
<evidence type="ECO:0000313" key="2">
    <source>
        <dbReference type="EMBL" id="HIS31294.1"/>
    </source>
</evidence>
<gene>
    <name evidence="2" type="ORF">IAB44_07075</name>
</gene>
<reference evidence="2" key="2">
    <citation type="journal article" date="2021" name="PeerJ">
        <title>Extensive microbial diversity within the chicken gut microbiome revealed by metagenomics and culture.</title>
        <authorList>
            <person name="Gilroy R."/>
            <person name="Ravi A."/>
            <person name="Getino M."/>
            <person name="Pursley I."/>
            <person name="Horton D.L."/>
            <person name="Alikhan N.F."/>
            <person name="Baker D."/>
            <person name="Gharbi K."/>
            <person name="Hall N."/>
            <person name="Watson M."/>
            <person name="Adriaenssens E.M."/>
            <person name="Foster-Nyarko E."/>
            <person name="Jarju S."/>
            <person name="Secka A."/>
            <person name="Antonio M."/>
            <person name="Oren A."/>
            <person name="Chaudhuri R.R."/>
            <person name="La Ragione R."/>
            <person name="Hildebrand F."/>
            <person name="Pallen M.J."/>
        </authorList>
    </citation>
    <scope>NUCLEOTIDE SEQUENCE</scope>
    <source>
        <strain evidence="2">CHK190-19873</strain>
    </source>
</reference>